<evidence type="ECO:0000313" key="2">
    <source>
        <dbReference type="EMBL" id="SJZ98917.1"/>
    </source>
</evidence>
<sequence length="64" mass="6960">MNTVRTQLRTASSSVAARSYAPAPVRSNPAYGNREFGVGYGSSSGYASPTRYVPNNTPRLFRFV</sequence>
<protein>
    <submittedName>
        <fullName evidence="2">Uncharacterized protein</fullName>
    </submittedName>
</protein>
<dbReference type="Proteomes" id="UP000190061">
    <property type="component" value="Unassembled WGS sequence"/>
</dbReference>
<dbReference type="STRING" id="1122188.SAMN02745674_01494"/>
<gene>
    <name evidence="2" type="ORF">SAMN02745674_01494</name>
</gene>
<keyword evidence="3" id="KW-1185">Reference proteome</keyword>
<organism evidence="2 3">
    <name type="scientific">Lysobacter spongiicola DSM 21749</name>
    <dbReference type="NCBI Taxonomy" id="1122188"/>
    <lineage>
        <taxon>Bacteria</taxon>
        <taxon>Pseudomonadati</taxon>
        <taxon>Pseudomonadota</taxon>
        <taxon>Gammaproteobacteria</taxon>
        <taxon>Lysobacterales</taxon>
        <taxon>Lysobacteraceae</taxon>
        <taxon>Novilysobacter</taxon>
    </lineage>
</organism>
<accession>A0A1T4Q5U5</accession>
<name>A0A1T4Q5U5_9GAMM</name>
<proteinExistence type="predicted"/>
<dbReference type="EMBL" id="FUXP01000004">
    <property type="protein sequence ID" value="SJZ98917.1"/>
    <property type="molecule type" value="Genomic_DNA"/>
</dbReference>
<dbReference type="RefSeq" id="WP_078758091.1">
    <property type="nucleotide sequence ID" value="NZ_FUXP01000004.1"/>
</dbReference>
<dbReference type="AlphaFoldDB" id="A0A1T4Q5U5"/>
<reference evidence="2 3" key="1">
    <citation type="submission" date="2017-02" db="EMBL/GenBank/DDBJ databases">
        <authorList>
            <person name="Peterson S.W."/>
        </authorList>
    </citation>
    <scope>NUCLEOTIDE SEQUENCE [LARGE SCALE GENOMIC DNA]</scope>
    <source>
        <strain evidence="2 3">DSM 21749</strain>
    </source>
</reference>
<feature type="compositionally biased region" description="Polar residues" evidence="1">
    <location>
        <begin position="1"/>
        <end position="16"/>
    </location>
</feature>
<feature type="region of interest" description="Disordered" evidence="1">
    <location>
        <begin position="1"/>
        <end position="28"/>
    </location>
</feature>
<evidence type="ECO:0000256" key="1">
    <source>
        <dbReference type="SAM" id="MobiDB-lite"/>
    </source>
</evidence>
<evidence type="ECO:0000313" key="3">
    <source>
        <dbReference type="Proteomes" id="UP000190061"/>
    </source>
</evidence>